<proteinExistence type="inferred from homology"/>
<dbReference type="PANTHER" id="PTHR43744">
    <property type="entry name" value="ABC TRANSPORTER PERMEASE PROTEIN MG189-RELATED-RELATED"/>
    <property type="match status" value="1"/>
</dbReference>
<evidence type="ECO:0000256" key="2">
    <source>
        <dbReference type="ARBA" id="ARBA00022448"/>
    </source>
</evidence>
<evidence type="ECO:0000313" key="10">
    <source>
        <dbReference type="Proteomes" id="UP000806542"/>
    </source>
</evidence>
<dbReference type="CDD" id="cd06261">
    <property type="entry name" value="TM_PBP2"/>
    <property type="match status" value="1"/>
</dbReference>
<dbReference type="InterPro" id="IPR035906">
    <property type="entry name" value="MetI-like_sf"/>
</dbReference>
<protein>
    <submittedName>
        <fullName evidence="9">Carbohydrate ABC transporter permease</fullName>
    </submittedName>
</protein>
<dbReference type="Proteomes" id="UP000806542">
    <property type="component" value="Unassembled WGS sequence"/>
</dbReference>
<evidence type="ECO:0000259" key="8">
    <source>
        <dbReference type="PROSITE" id="PS50928"/>
    </source>
</evidence>
<feature type="transmembrane region" description="Helical" evidence="7">
    <location>
        <begin position="277"/>
        <end position="296"/>
    </location>
</feature>
<dbReference type="InterPro" id="IPR000515">
    <property type="entry name" value="MetI-like"/>
</dbReference>
<comment type="caution">
    <text evidence="9">The sequence shown here is derived from an EMBL/GenBank/DDBJ whole genome shotgun (WGS) entry which is preliminary data.</text>
</comment>
<evidence type="ECO:0000256" key="5">
    <source>
        <dbReference type="ARBA" id="ARBA00022989"/>
    </source>
</evidence>
<feature type="transmembrane region" description="Helical" evidence="7">
    <location>
        <begin position="199"/>
        <end position="221"/>
    </location>
</feature>
<organism evidence="9 10">
    <name type="scientific">Ructibacterium gallinarum</name>
    <dbReference type="NCBI Taxonomy" id="2779355"/>
    <lineage>
        <taxon>Bacteria</taxon>
        <taxon>Bacillati</taxon>
        <taxon>Bacillota</taxon>
        <taxon>Clostridia</taxon>
        <taxon>Eubacteriales</taxon>
        <taxon>Oscillospiraceae</taxon>
        <taxon>Ructibacterium</taxon>
    </lineage>
</organism>
<evidence type="ECO:0000256" key="4">
    <source>
        <dbReference type="ARBA" id="ARBA00022692"/>
    </source>
</evidence>
<keyword evidence="6 7" id="KW-0472">Membrane</keyword>
<keyword evidence="2 7" id="KW-0813">Transport</keyword>
<dbReference type="PROSITE" id="PS50928">
    <property type="entry name" value="ABC_TM1"/>
    <property type="match status" value="1"/>
</dbReference>
<evidence type="ECO:0000313" key="9">
    <source>
        <dbReference type="EMBL" id="MBE5040933.1"/>
    </source>
</evidence>
<dbReference type="GO" id="GO:0005886">
    <property type="term" value="C:plasma membrane"/>
    <property type="evidence" value="ECO:0007669"/>
    <property type="project" value="UniProtKB-SubCell"/>
</dbReference>
<accession>A0A9D5RCE8</accession>
<dbReference type="PANTHER" id="PTHR43744:SF9">
    <property type="entry name" value="POLYGALACTURONAN_RHAMNOGALACTURONAN TRANSPORT SYSTEM PERMEASE PROTEIN YTCP"/>
    <property type="match status" value="1"/>
</dbReference>
<evidence type="ECO:0000256" key="3">
    <source>
        <dbReference type="ARBA" id="ARBA00022475"/>
    </source>
</evidence>
<feature type="transmembrane region" description="Helical" evidence="7">
    <location>
        <begin position="125"/>
        <end position="145"/>
    </location>
</feature>
<evidence type="ECO:0000256" key="7">
    <source>
        <dbReference type="RuleBase" id="RU363032"/>
    </source>
</evidence>
<dbReference type="Pfam" id="PF00528">
    <property type="entry name" value="BPD_transp_1"/>
    <property type="match status" value="1"/>
</dbReference>
<feature type="transmembrane region" description="Helical" evidence="7">
    <location>
        <begin position="92"/>
        <end position="113"/>
    </location>
</feature>
<evidence type="ECO:0000256" key="1">
    <source>
        <dbReference type="ARBA" id="ARBA00004651"/>
    </source>
</evidence>
<feature type="transmembrane region" description="Helical" evidence="7">
    <location>
        <begin position="30"/>
        <end position="53"/>
    </location>
</feature>
<dbReference type="EMBL" id="JADCKB010000027">
    <property type="protein sequence ID" value="MBE5040933.1"/>
    <property type="molecule type" value="Genomic_DNA"/>
</dbReference>
<keyword evidence="5 7" id="KW-1133">Transmembrane helix</keyword>
<dbReference type="Gene3D" id="1.10.3720.10">
    <property type="entry name" value="MetI-like"/>
    <property type="match status" value="1"/>
</dbReference>
<keyword evidence="4 7" id="KW-0812">Transmembrane</keyword>
<comment type="similarity">
    <text evidence="7">Belongs to the binding-protein-dependent transport system permease family.</text>
</comment>
<comment type="subcellular location">
    <subcellularLocation>
        <location evidence="1 7">Cell membrane</location>
        <topology evidence="1 7">Multi-pass membrane protein</topology>
    </subcellularLocation>
</comment>
<gene>
    <name evidence="9" type="ORF">INF28_10725</name>
</gene>
<dbReference type="GO" id="GO:0055085">
    <property type="term" value="P:transmembrane transport"/>
    <property type="evidence" value="ECO:0007669"/>
    <property type="project" value="InterPro"/>
</dbReference>
<keyword evidence="10" id="KW-1185">Reference proteome</keyword>
<feature type="domain" description="ABC transmembrane type-1" evidence="8">
    <location>
        <begin position="90"/>
        <end position="296"/>
    </location>
</feature>
<sequence length="311" mass="35352">MTSAAVPVKDSKKPVFASVKHEKKKRQLGLHLLFMVLCILFIVPFLLVLSISFSNERDIIMTGYSFIPKHFDLAAYQYVFQNPQSVLNAYKVTAFNTVVATALSVFIMSMVAYPLSKKRLKGRVAINFFIFFTMLFNGGMVPTYIVITQYLHLDNKIWVYILPYLVNAWHIFLLRSFFSTLPEEIFESALMDGASEFRIFLSFVLPLSKPGLATVTLFCALERWNDWMTSMLYVSKENLITLQYMLQRILINIQFLQEHSNNAAAAKLASEIPSETVRMALAVVAAGPMLLVFPFFQKYFVKGLTIGAVKG</sequence>
<reference evidence="9" key="1">
    <citation type="submission" date="2020-10" db="EMBL/GenBank/DDBJ databases">
        <title>ChiBAC.</title>
        <authorList>
            <person name="Zenner C."/>
            <person name="Hitch T.C.A."/>
            <person name="Clavel T."/>
        </authorList>
    </citation>
    <scope>NUCLEOTIDE SEQUENCE</scope>
    <source>
        <strain evidence="9">DSM 107454</strain>
    </source>
</reference>
<evidence type="ECO:0000256" key="6">
    <source>
        <dbReference type="ARBA" id="ARBA00023136"/>
    </source>
</evidence>
<name>A0A9D5RCE8_9FIRM</name>
<dbReference type="SUPFAM" id="SSF161098">
    <property type="entry name" value="MetI-like"/>
    <property type="match status" value="1"/>
</dbReference>
<feature type="transmembrane region" description="Helical" evidence="7">
    <location>
        <begin position="157"/>
        <end position="178"/>
    </location>
</feature>
<keyword evidence="3" id="KW-1003">Cell membrane</keyword>
<dbReference type="AlphaFoldDB" id="A0A9D5RCE8"/>